<evidence type="ECO:0000313" key="1">
    <source>
        <dbReference type="EMBL" id="AZZ54600.1"/>
    </source>
</evidence>
<name>A0AAD1ELG0_9MICO</name>
<protein>
    <submittedName>
        <fullName evidence="1">Uncharacterized protein</fullName>
    </submittedName>
</protein>
<dbReference type="AlphaFoldDB" id="A0AAD1ELG0"/>
<organism evidence="1 2">
    <name type="scientific">Rathayibacter iranicus</name>
    <dbReference type="NCBI Taxonomy" id="59737"/>
    <lineage>
        <taxon>Bacteria</taxon>
        <taxon>Bacillati</taxon>
        <taxon>Actinomycetota</taxon>
        <taxon>Actinomycetes</taxon>
        <taxon>Micrococcales</taxon>
        <taxon>Microbacteriaceae</taxon>
        <taxon>Rathayibacter</taxon>
    </lineage>
</organism>
<dbReference type="KEGG" id="ria:C7V51_00885"/>
<dbReference type="Proteomes" id="UP000283946">
    <property type="component" value="Chromosome"/>
</dbReference>
<reference evidence="1 2" key="1">
    <citation type="submission" date="2018-03" db="EMBL/GenBank/DDBJ databases">
        <title>Bacteriophage NCPPB3778 and a type I-E CRISPR drive the evolution of the US Biological Select Agent, Rathayibacter toxicus.</title>
        <authorList>
            <person name="Davis E.W.II."/>
            <person name="Tabima J.F."/>
            <person name="Weisberg A.J."/>
            <person name="Dantas Lopes L."/>
            <person name="Wiseman M.S."/>
            <person name="Wiseman M.S."/>
            <person name="Pupko T."/>
            <person name="Belcher M.S."/>
            <person name="Sechler A.J."/>
            <person name="Tancos M.A."/>
            <person name="Schroeder B.K."/>
            <person name="Murray T.D."/>
            <person name="Luster D.G."/>
            <person name="Schneider W.L."/>
            <person name="Rogers E."/>
            <person name="Andreote F.D."/>
            <person name="Grunwald N.J."/>
            <person name="Putnam M.L."/>
            <person name="Chang J.H."/>
        </authorList>
    </citation>
    <scope>NUCLEOTIDE SEQUENCE [LARGE SCALE GENOMIC DNA]</scope>
    <source>
        <strain evidence="1 2">NCCPB 2253</strain>
    </source>
</reference>
<proteinExistence type="predicted"/>
<accession>A0AAD1ELG0</accession>
<gene>
    <name evidence="1" type="ORF">C7V51_00885</name>
</gene>
<evidence type="ECO:0000313" key="2">
    <source>
        <dbReference type="Proteomes" id="UP000283946"/>
    </source>
</evidence>
<dbReference type="RefSeq" id="WP_127843852.1">
    <property type="nucleotide sequence ID" value="NZ_CP028130.1"/>
</dbReference>
<sequence>MVLRLDPRLPLLWRSAHSVQLGLDRPHVVLEGVGYPEELLLDALRIGTSAGTVRLIARRAGASDARVDDVLAALRPVLVRTTEPGPPRPRASWSRVPAPPPMRFGRCSGARAASCWARTPCRI</sequence>
<dbReference type="EMBL" id="CP028130">
    <property type="protein sequence ID" value="AZZ54600.1"/>
    <property type="molecule type" value="Genomic_DNA"/>
</dbReference>